<dbReference type="InterPro" id="IPR011990">
    <property type="entry name" value="TPR-like_helical_dom_sf"/>
</dbReference>
<dbReference type="Gene3D" id="1.25.40.10">
    <property type="entry name" value="Tetratricopeptide repeat domain"/>
    <property type="match status" value="2"/>
</dbReference>
<dbReference type="Proteomes" id="UP000243105">
    <property type="component" value="Unassembled WGS sequence"/>
</dbReference>
<accession>A0A656D127</accession>
<evidence type="ECO:0000313" key="6">
    <source>
        <dbReference type="Proteomes" id="UP000243065"/>
    </source>
</evidence>
<protein>
    <submittedName>
        <fullName evidence="4">Tetratricopeptide repeat-containing protein</fullName>
    </submittedName>
</protein>
<feature type="repeat" description="TPR" evidence="3">
    <location>
        <begin position="225"/>
        <end position="258"/>
    </location>
</feature>
<evidence type="ECO:0000256" key="2">
    <source>
        <dbReference type="ARBA" id="ARBA00022803"/>
    </source>
</evidence>
<dbReference type="PANTHER" id="PTHR45831">
    <property type="entry name" value="LD24721P"/>
    <property type="match status" value="1"/>
</dbReference>
<dbReference type="GO" id="GO:0016020">
    <property type="term" value="C:membrane"/>
    <property type="evidence" value="ECO:0007669"/>
    <property type="project" value="TreeGrafter"/>
</dbReference>
<dbReference type="RefSeq" id="WP_072149637.1">
    <property type="nucleotide sequence ID" value="NZ_CZVH01000048.1"/>
</dbReference>
<dbReference type="GO" id="GO:0060090">
    <property type="term" value="F:molecular adaptor activity"/>
    <property type="evidence" value="ECO:0007669"/>
    <property type="project" value="TreeGrafter"/>
</dbReference>
<dbReference type="SUPFAM" id="SSF48452">
    <property type="entry name" value="TPR-like"/>
    <property type="match status" value="1"/>
</dbReference>
<organism evidence="4 6">
    <name type="scientific">Kryptobacter tengchongensis</name>
    <dbReference type="NCBI Taxonomy" id="1643429"/>
    <lineage>
        <taxon>Bacteria</taxon>
        <taxon>Pseudomonadati</taxon>
        <taxon>Candidatus Kryptoniota</taxon>
        <taxon>Candidatus Kryptobacter</taxon>
    </lineage>
</organism>
<keyword evidence="1" id="KW-0677">Repeat</keyword>
<dbReference type="AlphaFoldDB" id="A0A656D127"/>
<proteinExistence type="predicted"/>
<evidence type="ECO:0000313" key="7">
    <source>
        <dbReference type="Proteomes" id="UP000243105"/>
    </source>
</evidence>
<dbReference type="InterPro" id="IPR047150">
    <property type="entry name" value="SGT"/>
</dbReference>
<sequence>MLTSVKLRDEIKKYEKFIEKNPDSPLIVRLALIYLESGDIERAISLCNRAIQKYPDYSTAHLLMARCYMEIKAYSKALAELNRVVEILPDSKFVVDLISKISLKQRREETFKKLEKSEAIEKREDGEVGLPEFEIPEIASLGKESFAVDEKLRSDIVEEIFEMPEVGTDEQGMREAKTVETQASYLDELIKRIEEGKGKQNVKSETVKEPSINFSEEDLTYEDMSIVTPALAEILTKQGAYEEAIKVYRKLIEQRPSEKEKYEREIKKIEERLGK</sequence>
<reference evidence="6 7" key="1">
    <citation type="submission" date="2015-11" db="EMBL/GenBank/DDBJ databases">
        <authorList>
            <person name="Varghese N."/>
        </authorList>
    </citation>
    <scope>NUCLEOTIDE SEQUENCE [LARGE SCALE GENOMIC DNA]</scope>
    <source>
        <strain evidence="4 6">JGI-24</strain>
        <strain evidence="5 7">JGI-25</strain>
    </source>
</reference>
<dbReference type="Proteomes" id="UP000243065">
    <property type="component" value="Unassembled WGS sequence"/>
</dbReference>
<dbReference type="GO" id="GO:0006620">
    <property type="term" value="P:post-translational protein targeting to endoplasmic reticulum membrane"/>
    <property type="evidence" value="ECO:0007669"/>
    <property type="project" value="TreeGrafter"/>
</dbReference>
<dbReference type="EMBL" id="CZVU01000003">
    <property type="protein sequence ID" value="CUS96614.1"/>
    <property type="molecule type" value="Genomic_DNA"/>
</dbReference>
<dbReference type="PROSITE" id="PS50005">
    <property type="entry name" value="TPR"/>
    <property type="match status" value="3"/>
</dbReference>
<feature type="repeat" description="TPR" evidence="3">
    <location>
        <begin position="24"/>
        <end position="57"/>
    </location>
</feature>
<evidence type="ECO:0000313" key="5">
    <source>
        <dbReference type="EMBL" id="CUT02044.1"/>
    </source>
</evidence>
<evidence type="ECO:0000256" key="3">
    <source>
        <dbReference type="PROSITE-ProRule" id="PRU00339"/>
    </source>
</evidence>
<dbReference type="GO" id="GO:0072380">
    <property type="term" value="C:TRC complex"/>
    <property type="evidence" value="ECO:0007669"/>
    <property type="project" value="TreeGrafter"/>
</dbReference>
<feature type="repeat" description="TPR" evidence="3">
    <location>
        <begin position="58"/>
        <end position="91"/>
    </location>
</feature>
<evidence type="ECO:0000256" key="1">
    <source>
        <dbReference type="ARBA" id="ARBA00022737"/>
    </source>
</evidence>
<dbReference type="SMART" id="SM00028">
    <property type="entry name" value="TPR"/>
    <property type="match status" value="3"/>
</dbReference>
<gene>
    <name evidence="4" type="ORF">JGI24_00136</name>
    <name evidence="5" type="ORF">JGI25_00995</name>
</gene>
<dbReference type="InterPro" id="IPR019734">
    <property type="entry name" value="TPR_rpt"/>
</dbReference>
<dbReference type="OrthoDB" id="9791784at2"/>
<keyword evidence="2 3" id="KW-0802">TPR repeat</keyword>
<keyword evidence="6" id="KW-1185">Reference proteome</keyword>
<name>A0A656D127_KRYT1</name>
<dbReference type="PANTHER" id="PTHR45831:SF2">
    <property type="entry name" value="LD24721P"/>
    <property type="match status" value="1"/>
</dbReference>
<dbReference type="Pfam" id="PF14559">
    <property type="entry name" value="TPR_19"/>
    <property type="match status" value="1"/>
</dbReference>
<evidence type="ECO:0000313" key="4">
    <source>
        <dbReference type="EMBL" id="CUS96614.1"/>
    </source>
</evidence>
<dbReference type="Pfam" id="PF13176">
    <property type="entry name" value="TPR_7"/>
    <property type="match status" value="1"/>
</dbReference>
<dbReference type="EMBL" id="CZVV01000061">
    <property type="protein sequence ID" value="CUT02044.1"/>
    <property type="molecule type" value="Genomic_DNA"/>
</dbReference>